<dbReference type="GO" id="GO:0019563">
    <property type="term" value="P:glycerol catabolic process"/>
    <property type="evidence" value="ECO:0007669"/>
    <property type="project" value="TreeGrafter"/>
</dbReference>
<dbReference type="UniPathway" id="UPA00109">
    <property type="reaction ID" value="UER00189"/>
</dbReference>
<dbReference type="GO" id="GO:0006094">
    <property type="term" value="P:gluconeogenesis"/>
    <property type="evidence" value="ECO:0007669"/>
    <property type="project" value="UniProtKB-UniRule"/>
</dbReference>
<evidence type="ECO:0000313" key="10">
    <source>
        <dbReference type="Proteomes" id="UP000525298"/>
    </source>
</evidence>
<dbReference type="PROSITE" id="PS00171">
    <property type="entry name" value="TIM_1"/>
    <property type="match status" value="1"/>
</dbReference>
<evidence type="ECO:0000256" key="5">
    <source>
        <dbReference type="ARBA" id="ARBA00023152"/>
    </source>
</evidence>
<keyword evidence="6 7" id="KW-0413">Isomerase</keyword>
<dbReference type="CDD" id="cd00311">
    <property type="entry name" value="TIM"/>
    <property type="match status" value="1"/>
</dbReference>
<evidence type="ECO:0000256" key="6">
    <source>
        <dbReference type="ARBA" id="ARBA00023235"/>
    </source>
</evidence>
<comment type="pathway">
    <text evidence="1 7 8">Carbohydrate degradation; glycolysis; D-glyceraldehyde 3-phosphate from glycerone phosphate: step 1/1.</text>
</comment>
<feature type="binding site" evidence="7">
    <location>
        <begin position="236"/>
        <end position="237"/>
    </location>
    <ligand>
        <name>substrate</name>
    </ligand>
</feature>
<dbReference type="SUPFAM" id="SSF51351">
    <property type="entry name" value="Triosephosphate isomerase (TIM)"/>
    <property type="match status" value="1"/>
</dbReference>
<feature type="binding site" evidence="7">
    <location>
        <begin position="11"/>
        <end position="13"/>
    </location>
    <ligand>
        <name>substrate</name>
    </ligand>
</feature>
<evidence type="ECO:0000256" key="2">
    <source>
        <dbReference type="ARBA" id="ARBA00007422"/>
    </source>
</evidence>
<name>A0A7W0HJU4_9BACT</name>
<comment type="catalytic activity">
    <reaction evidence="7 8">
        <text>D-glyceraldehyde 3-phosphate = dihydroxyacetone phosphate</text>
        <dbReference type="Rhea" id="RHEA:18585"/>
        <dbReference type="ChEBI" id="CHEBI:57642"/>
        <dbReference type="ChEBI" id="CHEBI:59776"/>
        <dbReference type="EC" id="5.3.1.1"/>
    </reaction>
</comment>
<dbReference type="InterPro" id="IPR020861">
    <property type="entry name" value="Triosephosphate_isomerase_AS"/>
</dbReference>
<feature type="binding site" evidence="7">
    <location>
        <position position="215"/>
    </location>
    <ligand>
        <name>substrate</name>
    </ligand>
</feature>
<organism evidence="9 10">
    <name type="scientific">Desulfosalsimonas propionicica</name>
    <dbReference type="NCBI Taxonomy" id="332175"/>
    <lineage>
        <taxon>Bacteria</taxon>
        <taxon>Pseudomonadati</taxon>
        <taxon>Thermodesulfobacteriota</taxon>
        <taxon>Desulfobacteria</taxon>
        <taxon>Desulfobacterales</taxon>
        <taxon>Desulfosalsimonadaceae</taxon>
        <taxon>Desulfosalsimonas</taxon>
    </lineage>
</organism>
<dbReference type="RefSeq" id="WP_181550088.1">
    <property type="nucleotide sequence ID" value="NZ_JACDUS010000002.1"/>
</dbReference>
<dbReference type="Gene3D" id="3.20.20.70">
    <property type="entry name" value="Aldolase class I"/>
    <property type="match status" value="1"/>
</dbReference>
<sequence>MTTRRPMIAGNWKMHKTCPEAEDTARALVGQLTGKEEAEVMIAPPATALVPVSRIIGDTPVQLGAQNLFWENQGAYTGEVSAPMLVSAGCRYVIIGHSERRQYFGETDEGVNKKIKAAVAAGLVPVICIGESETERDGGKTFSVLDKQMEKGLEGLSEDQFSQAVMAYEPVWAIGTGRSATPEQAQEVHAHVRQFLEKRFGAQTAGAARILYGGSVKPANTAELMALPDIDGALVGGASLKPDTFAEIIHYKR</sequence>
<gene>
    <name evidence="7" type="primary">tpiA</name>
    <name evidence="9" type="ORF">HNR65_000719</name>
</gene>
<keyword evidence="4 7" id="KW-0963">Cytoplasm</keyword>
<dbReference type="GO" id="GO:0005829">
    <property type="term" value="C:cytosol"/>
    <property type="evidence" value="ECO:0007669"/>
    <property type="project" value="TreeGrafter"/>
</dbReference>
<evidence type="ECO:0000256" key="8">
    <source>
        <dbReference type="RuleBase" id="RU363013"/>
    </source>
</evidence>
<feature type="active site" description="Electrophile" evidence="7">
    <location>
        <position position="97"/>
    </location>
</feature>
<evidence type="ECO:0000313" key="9">
    <source>
        <dbReference type="EMBL" id="MBA2880401.1"/>
    </source>
</evidence>
<dbReference type="GO" id="GO:0006096">
    <property type="term" value="P:glycolytic process"/>
    <property type="evidence" value="ECO:0007669"/>
    <property type="project" value="UniProtKB-UniRule"/>
</dbReference>
<keyword evidence="3 7" id="KW-0312">Gluconeogenesis</keyword>
<dbReference type="UniPathway" id="UPA00138"/>
<dbReference type="GO" id="GO:0004807">
    <property type="term" value="F:triose-phosphate isomerase activity"/>
    <property type="evidence" value="ECO:0007669"/>
    <property type="project" value="UniProtKB-UniRule"/>
</dbReference>
<keyword evidence="5 7" id="KW-0324">Glycolysis</keyword>
<reference evidence="9 10" key="1">
    <citation type="submission" date="2020-07" db="EMBL/GenBank/DDBJ databases">
        <title>Genomic Encyclopedia of Type Strains, Phase IV (KMG-IV): sequencing the most valuable type-strain genomes for metagenomic binning, comparative biology and taxonomic classification.</title>
        <authorList>
            <person name="Goeker M."/>
        </authorList>
    </citation>
    <scope>NUCLEOTIDE SEQUENCE [LARGE SCALE GENOMIC DNA]</scope>
    <source>
        <strain evidence="9 10">DSM 17721</strain>
    </source>
</reference>
<dbReference type="InterPro" id="IPR000652">
    <property type="entry name" value="Triosephosphate_isomerase"/>
</dbReference>
<dbReference type="PROSITE" id="PS51440">
    <property type="entry name" value="TIM_2"/>
    <property type="match status" value="1"/>
</dbReference>
<dbReference type="PANTHER" id="PTHR21139:SF42">
    <property type="entry name" value="TRIOSEPHOSPHATE ISOMERASE"/>
    <property type="match status" value="1"/>
</dbReference>
<comment type="pathway">
    <text evidence="7 8">Carbohydrate biosynthesis; gluconeogenesis.</text>
</comment>
<comment type="caution">
    <text evidence="9">The sequence shown here is derived from an EMBL/GenBank/DDBJ whole genome shotgun (WGS) entry which is preliminary data.</text>
</comment>
<dbReference type="FunFam" id="3.20.20.70:FF:000016">
    <property type="entry name" value="Triosephosphate isomerase"/>
    <property type="match status" value="1"/>
</dbReference>
<dbReference type="GO" id="GO:0046166">
    <property type="term" value="P:glyceraldehyde-3-phosphate biosynthetic process"/>
    <property type="evidence" value="ECO:0007669"/>
    <property type="project" value="TreeGrafter"/>
</dbReference>
<feature type="active site" description="Proton acceptor" evidence="7">
    <location>
        <position position="169"/>
    </location>
</feature>
<comment type="subcellular location">
    <subcellularLocation>
        <location evidence="7 8">Cytoplasm</location>
    </subcellularLocation>
</comment>
<dbReference type="HAMAP" id="MF_00147_B">
    <property type="entry name" value="TIM_B"/>
    <property type="match status" value="1"/>
</dbReference>
<dbReference type="Pfam" id="PF00121">
    <property type="entry name" value="TIM"/>
    <property type="match status" value="1"/>
</dbReference>
<dbReference type="InterPro" id="IPR022896">
    <property type="entry name" value="TrioseP_Isoase_bac/euk"/>
</dbReference>
<comment type="function">
    <text evidence="7">Involved in the gluconeogenesis. Catalyzes stereospecifically the conversion of dihydroxyacetone phosphate (DHAP) to D-glyceraldehyde-3-phosphate (G3P).</text>
</comment>
<dbReference type="AlphaFoldDB" id="A0A7W0HJU4"/>
<dbReference type="NCBIfam" id="TIGR00419">
    <property type="entry name" value="tim"/>
    <property type="match status" value="1"/>
</dbReference>
<proteinExistence type="inferred from homology"/>
<evidence type="ECO:0000256" key="7">
    <source>
        <dbReference type="HAMAP-Rule" id="MF_00147"/>
    </source>
</evidence>
<dbReference type="InterPro" id="IPR035990">
    <property type="entry name" value="TIM_sf"/>
</dbReference>
<evidence type="ECO:0000256" key="3">
    <source>
        <dbReference type="ARBA" id="ARBA00022432"/>
    </source>
</evidence>
<evidence type="ECO:0000256" key="4">
    <source>
        <dbReference type="ARBA" id="ARBA00022490"/>
    </source>
</evidence>
<dbReference type="InterPro" id="IPR013785">
    <property type="entry name" value="Aldolase_TIM"/>
</dbReference>
<accession>A0A7W0HJU4</accession>
<dbReference type="Proteomes" id="UP000525298">
    <property type="component" value="Unassembled WGS sequence"/>
</dbReference>
<dbReference type="PANTHER" id="PTHR21139">
    <property type="entry name" value="TRIOSEPHOSPHATE ISOMERASE"/>
    <property type="match status" value="1"/>
</dbReference>
<evidence type="ECO:0000256" key="1">
    <source>
        <dbReference type="ARBA" id="ARBA00004680"/>
    </source>
</evidence>
<comment type="similarity">
    <text evidence="2 7 8">Belongs to the triosephosphate isomerase family.</text>
</comment>
<dbReference type="EMBL" id="JACDUS010000002">
    <property type="protein sequence ID" value="MBA2880401.1"/>
    <property type="molecule type" value="Genomic_DNA"/>
</dbReference>
<dbReference type="EC" id="5.3.1.1" evidence="7 8"/>
<protein>
    <recommendedName>
        <fullName evidence="7 8">Triosephosphate isomerase</fullName>
        <shortName evidence="7">TIM</shortName>
        <shortName evidence="7">TPI</shortName>
        <ecNumber evidence="7 8">5.3.1.1</ecNumber>
    </recommendedName>
    <alternativeName>
        <fullName evidence="7">Triose-phosphate isomerase</fullName>
    </alternativeName>
</protein>
<keyword evidence="10" id="KW-1185">Reference proteome</keyword>
<feature type="binding site" evidence="7">
    <location>
        <position position="175"/>
    </location>
    <ligand>
        <name>substrate</name>
    </ligand>
</feature>
<comment type="subunit">
    <text evidence="7 8">Homodimer.</text>
</comment>